<dbReference type="PROSITE" id="PS00674">
    <property type="entry name" value="AAA"/>
    <property type="match status" value="1"/>
</dbReference>
<feature type="domain" description="AAA+ ATPase" evidence="2">
    <location>
        <begin position="461"/>
        <end position="599"/>
    </location>
</feature>
<dbReference type="GO" id="GO:0004176">
    <property type="term" value="F:ATP-dependent peptidase activity"/>
    <property type="evidence" value="ECO:0000318"/>
    <property type="project" value="GO_Central"/>
</dbReference>
<dbReference type="SMART" id="SM00382">
    <property type="entry name" value="AAA"/>
    <property type="match status" value="1"/>
</dbReference>
<dbReference type="InterPro" id="IPR003960">
    <property type="entry name" value="ATPase_AAA_CS"/>
</dbReference>
<name>A0A1Y1HNL8_KLENI</name>
<dbReference type="AlphaFoldDB" id="A0A1Y1HNL8"/>
<dbReference type="Gene3D" id="3.40.50.300">
    <property type="entry name" value="P-loop containing nucleotide triphosphate hydrolases"/>
    <property type="match status" value="1"/>
</dbReference>
<dbReference type="SUPFAM" id="SSF52540">
    <property type="entry name" value="P-loop containing nucleoside triphosphate hydrolases"/>
    <property type="match status" value="1"/>
</dbReference>
<organism evidence="3 4">
    <name type="scientific">Klebsormidium nitens</name>
    <name type="common">Green alga</name>
    <name type="synonym">Ulothrix nitens</name>
    <dbReference type="NCBI Taxonomy" id="105231"/>
    <lineage>
        <taxon>Eukaryota</taxon>
        <taxon>Viridiplantae</taxon>
        <taxon>Streptophyta</taxon>
        <taxon>Klebsormidiophyceae</taxon>
        <taxon>Klebsormidiales</taxon>
        <taxon>Klebsormidiaceae</taxon>
        <taxon>Klebsormidium</taxon>
    </lineage>
</organism>
<dbReference type="GO" id="GO:0005524">
    <property type="term" value="F:ATP binding"/>
    <property type="evidence" value="ECO:0007669"/>
    <property type="project" value="InterPro"/>
</dbReference>
<dbReference type="PANTHER" id="PTHR23076">
    <property type="entry name" value="METALLOPROTEASE M41 FTSH"/>
    <property type="match status" value="1"/>
</dbReference>
<dbReference type="Gene3D" id="1.10.8.60">
    <property type="match status" value="1"/>
</dbReference>
<dbReference type="GO" id="GO:0009507">
    <property type="term" value="C:chloroplast"/>
    <property type="evidence" value="ECO:0000318"/>
    <property type="project" value="GO_Central"/>
</dbReference>
<evidence type="ECO:0000259" key="2">
    <source>
        <dbReference type="SMART" id="SM00382"/>
    </source>
</evidence>
<dbReference type="InterPro" id="IPR003959">
    <property type="entry name" value="ATPase_AAA_core"/>
</dbReference>
<dbReference type="InterPro" id="IPR037219">
    <property type="entry name" value="Peptidase_M41-like"/>
</dbReference>
<dbReference type="OrthoDB" id="1413014at2759"/>
<dbReference type="Gene3D" id="1.20.58.760">
    <property type="entry name" value="Peptidase M41"/>
    <property type="match status" value="1"/>
</dbReference>
<dbReference type="InterPro" id="IPR003593">
    <property type="entry name" value="AAA+_ATPase"/>
</dbReference>
<dbReference type="EMBL" id="DF236964">
    <property type="protein sequence ID" value="GAQ78581.1"/>
    <property type="molecule type" value="Genomic_DNA"/>
</dbReference>
<sequence>MQEAPEVRAPRPKKTAAAPAPAAPPRTETTSAPPSRPAPSAPAPAPPQTPVATRQAPSTPQTPTAVKKPPPTPQTPPAAARSPPPAAPKVAPRVPETATSAPPRDAGPAAPPVAVPQAQPAPVAVTTQAQQGPPKQKLVTKYGFPLVKERLPYSELLKDGGRNVRAIYHFHDLRGDVGKLPFQESRFNDLPPGVRIDGSRKSLGLMQNYVPEEEVMAEQPVRVLVALSDEEKVVRATLPPVKYNPGFWKEFADAKLQYKLIETIDPYKRAAERRLVTEDTGAEKAFAGEGMSENFRAFSFPIALVLIVIIYQGIARLQKARVDQEERQRVKDFQKQRRALAQIADTLGYNVSVEEVEQMQKEFMNSSNEQLGLETTGDDVQDRKIREQASQNLDLVVGSRFKKSGAKKYAATDRKKSKYRQRLQPVTLDDVAGIDHLKKEVVDIVAMLKQPQKWLDRGIKIPTGIILFGPPGCGKTLLAKAIAGEAGFAFFSTSASQFVEIFAGVGAARIRDLYYDALINAPAIVFIDEIDAIGRQRGSKDSGGEERDQTLNQLLVSLDGFSGTGQVVTICATNRIDTLDKALTRPGRFDRKLCVELPSFEDRIKILKVHCKNKPIASYINWYDLGGATAGMSGAAIANVVNTAVLESIRQGKDEITTMDLVNAARQESDGYQLAAPIPDVRKLGYAIECAAKIVMAMNTMDFTKVTAMSFYQTNEGEDAIEDAHMDRMRMFMLHEGAGWHFDYISILLAPRAVDDLYNGGLDNLSAASFLHTDEARTQARVMVQTGLIDPDVPNYDLNVLYPHHIWELQDVQMAVILEAAYKRCQSVLKENVTLINALAYASMEEKVLLEERIHELADKYGNFEERRPTLFRIRDARLELCDPEVRRVAPKIEEPWHGLDPQVWLEYRETHFNLVQDSLWEKMRQERAIEENERAALSRRVQRVSALREEGGAGGSSTMAVMERDDGNGGERRRLQEGGGRG</sequence>
<dbReference type="PANTHER" id="PTHR23076:SF56">
    <property type="entry name" value="INACTIVE ATP-DEPENDENT ZINC METALLOPROTEASE FTSHI 2, CHLOROPLASTIC-RELATED"/>
    <property type="match status" value="1"/>
</dbReference>
<evidence type="ECO:0000313" key="3">
    <source>
        <dbReference type="EMBL" id="GAQ78581.1"/>
    </source>
</evidence>
<dbReference type="STRING" id="105231.A0A1Y1HNL8"/>
<feature type="compositionally biased region" description="Basic and acidic residues" evidence="1">
    <location>
        <begin position="963"/>
        <end position="977"/>
    </location>
</feature>
<dbReference type="GO" id="GO:0004222">
    <property type="term" value="F:metalloendopeptidase activity"/>
    <property type="evidence" value="ECO:0007669"/>
    <property type="project" value="InterPro"/>
</dbReference>
<accession>A0A1Y1HNL8</accession>
<dbReference type="SUPFAM" id="SSF140990">
    <property type="entry name" value="FtsH protease domain-like"/>
    <property type="match status" value="1"/>
</dbReference>
<dbReference type="GO" id="GO:0045037">
    <property type="term" value="P:protein import into chloroplast stroma"/>
    <property type="evidence" value="ECO:0000318"/>
    <property type="project" value="GO_Central"/>
</dbReference>
<feature type="compositionally biased region" description="Pro residues" evidence="1">
    <location>
        <begin position="34"/>
        <end position="49"/>
    </location>
</feature>
<keyword evidence="4" id="KW-1185">Reference proteome</keyword>
<reference evidence="3 4" key="1">
    <citation type="journal article" date="2014" name="Nat. Commun.">
        <title>Klebsormidium flaccidum genome reveals primary factors for plant terrestrial adaptation.</title>
        <authorList>
            <person name="Hori K."/>
            <person name="Maruyama F."/>
            <person name="Fujisawa T."/>
            <person name="Togashi T."/>
            <person name="Yamamoto N."/>
            <person name="Seo M."/>
            <person name="Sato S."/>
            <person name="Yamada T."/>
            <person name="Mori H."/>
            <person name="Tajima N."/>
            <person name="Moriyama T."/>
            <person name="Ikeuchi M."/>
            <person name="Watanabe M."/>
            <person name="Wada H."/>
            <person name="Kobayashi K."/>
            <person name="Saito M."/>
            <person name="Masuda T."/>
            <person name="Sasaki-Sekimoto Y."/>
            <person name="Mashiguchi K."/>
            <person name="Awai K."/>
            <person name="Shimojima M."/>
            <person name="Masuda S."/>
            <person name="Iwai M."/>
            <person name="Nobusawa T."/>
            <person name="Narise T."/>
            <person name="Kondo S."/>
            <person name="Saito H."/>
            <person name="Sato R."/>
            <person name="Murakawa M."/>
            <person name="Ihara Y."/>
            <person name="Oshima-Yamada Y."/>
            <person name="Ohtaka K."/>
            <person name="Satoh M."/>
            <person name="Sonobe K."/>
            <person name="Ishii M."/>
            <person name="Ohtani R."/>
            <person name="Kanamori-Sato M."/>
            <person name="Honoki R."/>
            <person name="Miyazaki D."/>
            <person name="Mochizuki H."/>
            <person name="Umetsu J."/>
            <person name="Higashi K."/>
            <person name="Shibata D."/>
            <person name="Kamiya Y."/>
            <person name="Sato N."/>
            <person name="Nakamura Y."/>
            <person name="Tabata S."/>
            <person name="Ida S."/>
            <person name="Kurokawa K."/>
            <person name="Ohta H."/>
        </authorList>
    </citation>
    <scope>NUCLEOTIDE SEQUENCE [LARGE SCALE GENOMIC DNA]</scope>
    <source>
        <strain evidence="3 4">NIES-2285</strain>
    </source>
</reference>
<protein>
    <recommendedName>
        <fullName evidence="2">AAA+ ATPase domain-containing protein</fullName>
    </recommendedName>
</protein>
<feature type="region of interest" description="Disordered" evidence="1">
    <location>
        <begin position="946"/>
        <end position="983"/>
    </location>
</feature>
<evidence type="ECO:0000256" key="1">
    <source>
        <dbReference type="SAM" id="MobiDB-lite"/>
    </source>
</evidence>
<dbReference type="FunFam" id="3.40.50.300:FF:000982">
    <property type="entry name" value="Inactive ATP-dependent zinc metalloprotease FTSHI 2 like"/>
    <property type="match status" value="1"/>
</dbReference>
<feature type="compositionally biased region" description="Low complexity" evidence="1">
    <location>
        <begin position="115"/>
        <end position="131"/>
    </location>
</feature>
<evidence type="ECO:0000313" key="4">
    <source>
        <dbReference type="Proteomes" id="UP000054558"/>
    </source>
</evidence>
<dbReference type="Proteomes" id="UP000054558">
    <property type="component" value="Unassembled WGS sequence"/>
</dbReference>
<dbReference type="OMA" id="CINAYTP"/>
<feature type="region of interest" description="Disordered" evidence="1">
    <location>
        <begin position="1"/>
        <end position="136"/>
    </location>
</feature>
<proteinExistence type="predicted"/>
<dbReference type="InterPro" id="IPR027417">
    <property type="entry name" value="P-loop_NTPase"/>
</dbReference>
<gene>
    <name evidence="3" type="ORF">KFL_000150350</name>
</gene>
<dbReference type="Pfam" id="PF00004">
    <property type="entry name" value="AAA"/>
    <property type="match status" value="1"/>
</dbReference>
<feature type="compositionally biased region" description="Pro residues" evidence="1">
    <location>
        <begin position="68"/>
        <end position="87"/>
    </location>
</feature>
<feature type="compositionally biased region" description="Low complexity" evidence="1">
    <location>
        <begin position="50"/>
        <end position="67"/>
    </location>
</feature>
<dbReference type="GO" id="GO:0016887">
    <property type="term" value="F:ATP hydrolysis activity"/>
    <property type="evidence" value="ECO:0007669"/>
    <property type="project" value="InterPro"/>
</dbReference>
<dbReference type="GO" id="GO:0006508">
    <property type="term" value="P:proteolysis"/>
    <property type="evidence" value="ECO:0000318"/>
    <property type="project" value="GO_Central"/>
</dbReference>
<feature type="compositionally biased region" description="Low complexity" evidence="1">
    <location>
        <begin position="15"/>
        <end position="33"/>
    </location>
</feature>